<name>A0A1M6VYS4_REIAG</name>
<accession>A0A1M6VYS4</accession>
<sequence>MTDIFTYLIGAGASAEKIPVVSQFHSKLIEYRNFFENKNIDWENPSTDSLQTSRKIKQRVIEELNKLIVLVNGHFSIDTIAKKYYFAGLENEYKTLKFLINEFLTYTEITKGVDRRYDPFLASILSKSNDGQIHFPSNIRILSWNYDRQFEYASSQFLNDFDNRSVQEKINVFPGPDPHKVATDDFSVFKLNGTIGNLTDDKGVNTYRSHILDLSFIGNKLQEEDLDRIFTKTLERYSQLSSASNFFNDNIEYSWEDKPHVENVRKQAVAATKNTKHLTIIGYSFPTFNRQVDREILSSMSNLKKIFIQALPDHIAGIEERLRATIGENRIKNKRIEIHQIQDVSEFHIPFEYDFGEDKRRSITGTVITF</sequence>
<gene>
    <name evidence="1" type="ORF">SAMN04488028_11055</name>
</gene>
<evidence type="ECO:0000313" key="1">
    <source>
        <dbReference type="EMBL" id="SHK86641.1"/>
    </source>
</evidence>
<evidence type="ECO:0000313" key="2">
    <source>
        <dbReference type="Proteomes" id="UP000184474"/>
    </source>
</evidence>
<dbReference type="Proteomes" id="UP000184474">
    <property type="component" value="Unassembled WGS sequence"/>
</dbReference>
<proteinExistence type="predicted"/>
<organism evidence="1 2">
    <name type="scientific">Reichenbachiella agariperforans</name>
    <dbReference type="NCBI Taxonomy" id="156994"/>
    <lineage>
        <taxon>Bacteria</taxon>
        <taxon>Pseudomonadati</taxon>
        <taxon>Bacteroidota</taxon>
        <taxon>Cytophagia</taxon>
        <taxon>Cytophagales</taxon>
        <taxon>Reichenbachiellaceae</taxon>
        <taxon>Reichenbachiella</taxon>
    </lineage>
</organism>
<keyword evidence="2" id="KW-1185">Reference proteome</keyword>
<dbReference type="STRING" id="156994.SAMN04488028_11055"/>
<protein>
    <recommendedName>
        <fullName evidence="3">SIR2-like domain-containing protein</fullName>
    </recommendedName>
</protein>
<reference evidence="2" key="1">
    <citation type="submission" date="2016-11" db="EMBL/GenBank/DDBJ databases">
        <authorList>
            <person name="Varghese N."/>
            <person name="Submissions S."/>
        </authorList>
    </citation>
    <scope>NUCLEOTIDE SEQUENCE [LARGE SCALE GENOMIC DNA]</scope>
    <source>
        <strain evidence="2">DSM 26134</strain>
    </source>
</reference>
<dbReference type="RefSeq" id="WP_073125117.1">
    <property type="nucleotide sequence ID" value="NZ_FRAA01000010.1"/>
</dbReference>
<dbReference type="AlphaFoldDB" id="A0A1M6VYS4"/>
<dbReference type="EMBL" id="FRAA01000010">
    <property type="protein sequence ID" value="SHK86641.1"/>
    <property type="molecule type" value="Genomic_DNA"/>
</dbReference>
<evidence type="ECO:0008006" key="3">
    <source>
        <dbReference type="Google" id="ProtNLM"/>
    </source>
</evidence>